<gene>
    <name evidence="2" type="ORF">GSM42_18100</name>
</gene>
<evidence type="ECO:0000259" key="1">
    <source>
        <dbReference type="Pfam" id="PF03551"/>
    </source>
</evidence>
<evidence type="ECO:0000313" key="2">
    <source>
        <dbReference type="EMBL" id="MXQ55599.1"/>
    </source>
</evidence>
<reference evidence="2 3" key="1">
    <citation type="submission" date="2019-12" db="EMBL/GenBank/DDBJ databases">
        <title>Whole-genome analyses of novel actinobacteria.</title>
        <authorList>
            <person name="Sahin N."/>
            <person name="Saygin H."/>
        </authorList>
    </citation>
    <scope>NUCLEOTIDE SEQUENCE [LARGE SCALE GENOMIC DNA]</scope>
    <source>
        <strain evidence="2 3">KC615</strain>
    </source>
</reference>
<feature type="domain" description="Transcription regulator PadR N-terminal" evidence="1">
    <location>
        <begin position="7"/>
        <end position="80"/>
    </location>
</feature>
<sequence length="178" mass="20843">MNARLMILGLLFESDKHGYEVQKWLEISNTDLWADVKSGSIYHALKKMEQEKLIEVKNREMVGNRQRSIYSITENGKETFLNMLENRWKQSLHAFPSTMYVLLTFYEYLPISKRKVCLSTQITLLEEEIQQWNKGKKLKMEAEVVPEWGNLLFDNGLAHLEADLHLLRSLLAKLNNEA</sequence>
<dbReference type="Proteomes" id="UP000430692">
    <property type="component" value="Unassembled WGS sequence"/>
</dbReference>
<dbReference type="SUPFAM" id="SSF46785">
    <property type="entry name" value="Winged helix' DNA-binding domain"/>
    <property type="match status" value="1"/>
</dbReference>
<dbReference type="AlphaFoldDB" id="A0A6I4VUT2"/>
<comment type="caution">
    <text evidence="2">The sequence shown here is derived from an EMBL/GenBank/DDBJ whole genome shotgun (WGS) entry which is preliminary data.</text>
</comment>
<dbReference type="InterPro" id="IPR036388">
    <property type="entry name" value="WH-like_DNA-bd_sf"/>
</dbReference>
<dbReference type="InterPro" id="IPR036390">
    <property type="entry name" value="WH_DNA-bd_sf"/>
</dbReference>
<dbReference type="RefSeq" id="WP_160802948.1">
    <property type="nucleotide sequence ID" value="NZ_WUUL01000016.1"/>
</dbReference>
<dbReference type="Gene3D" id="1.10.10.10">
    <property type="entry name" value="Winged helix-like DNA-binding domain superfamily/Winged helix DNA-binding domain"/>
    <property type="match status" value="1"/>
</dbReference>
<dbReference type="InterPro" id="IPR005149">
    <property type="entry name" value="Tscrpt_reg_PadR_N"/>
</dbReference>
<dbReference type="Pfam" id="PF03551">
    <property type="entry name" value="PadR"/>
    <property type="match status" value="1"/>
</dbReference>
<proteinExistence type="predicted"/>
<keyword evidence="3" id="KW-1185">Reference proteome</keyword>
<dbReference type="PANTHER" id="PTHR43252:SF7">
    <property type="entry name" value="TRANSCRIPTIONAL REGULATOR YQJI"/>
    <property type="match status" value="1"/>
</dbReference>
<evidence type="ECO:0000313" key="3">
    <source>
        <dbReference type="Proteomes" id="UP000430692"/>
    </source>
</evidence>
<accession>A0A6I4VUT2</accession>
<dbReference type="EMBL" id="WUUL01000016">
    <property type="protein sequence ID" value="MXQ55599.1"/>
    <property type="molecule type" value="Genomic_DNA"/>
</dbReference>
<dbReference type="PANTHER" id="PTHR43252">
    <property type="entry name" value="TRANSCRIPTIONAL REGULATOR YQJI"/>
    <property type="match status" value="1"/>
</dbReference>
<organism evidence="2 3">
    <name type="scientific">Shimazuella alba</name>
    <dbReference type="NCBI Taxonomy" id="2690964"/>
    <lineage>
        <taxon>Bacteria</taxon>
        <taxon>Bacillati</taxon>
        <taxon>Bacillota</taxon>
        <taxon>Bacilli</taxon>
        <taxon>Bacillales</taxon>
        <taxon>Thermoactinomycetaceae</taxon>
        <taxon>Shimazuella</taxon>
    </lineage>
</organism>
<protein>
    <recommendedName>
        <fullName evidence="1">Transcription regulator PadR N-terminal domain-containing protein</fullName>
    </recommendedName>
</protein>
<name>A0A6I4VUT2_9BACL</name>